<evidence type="ECO:0000313" key="4">
    <source>
        <dbReference type="EMBL" id="SSX23014.1"/>
    </source>
</evidence>
<dbReference type="OMA" id="LADCHIH"/>
<dbReference type="AlphaFoldDB" id="A0A336L8Z9"/>
<dbReference type="VEuPathDB" id="VectorBase:CSON008005"/>
<evidence type="ECO:0000256" key="1">
    <source>
        <dbReference type="SAM" id="Coils"/>
    </source>
</evidence>
<dbReference type="Pfam" id="PF09752">
    <property type="entry name" value="ABHD18"/>
    <property type="match status" value="1"/>
</dbReference>
<evidence type="ECO:0000313" key="2">
    <source>
        <dbReference type="EMBL" id="SSX02640.1"/>
    </source>
</evidence>
<dbReference type="EMBL" id="UFQT01000301">
    <property type="protein sequence ID" value="SSX23014.1"/>
    <property type="molecule type" value="Genomic_DNA"/>
</dbReference>
<accession>A0A336L8Z9</accession>
<dbReference type="VEuPathDB" id="VectorBase:CSON006834"/>
<dbReference type="PANTHER" id="PTHR13617:SF14">
    <property type="entry name" value="PROTEIN ABHD18"/>
    <property type="match status" value="1"/>
</dbReference>
<evidence type="ECO:0000313" key="3">
    <source>
        <dbReference type="EMBL" id="SSX14298.1"/>
    </source>
</evidence>
<reference evidence="3" key="1">
    <citation type="submission" date="2018-04" db="EMBL/GenBank/DDBJ databases">
        <authorList>
            <person name="Go L.Y."/>
            <person name="Mitchell J.A."/>
        </authorList>
    </citation>
    <scope>NUCLEOTIDE SEQUENCE</scope>
    <source>
        <tissue evidence="3">Whole organism</tissue>
    </source>
</reference>
<keyword evidence="1" id="KW-0175">Coiled coil</keyword>
<feature type="coiled-coil region" evidence="1">
    <location>
        <begin position="353"/>
        <end position="384"/>
    </location>
</feature>
<dbReference type="Gene3D" id="3.40.50.1820">
    <property type="entry name" value="alpha/beta hydrolase"/>
    <property type="match status" value="1"/>
</dbReference>
<dbReference type="EMBL" id="UFQT01002581">
    <property type="protein sequence ID" value="SSX33710.1"/>
    <property type="molecule type" value="Genomic_DNA"/>
</dbReference>
<dbReference type="EMBL" id="UFQS01000301">
    <property type="protein sequence ID" value="SSX02640.1"/>
    <property type="molecule type" value="Genomic_DNA"/>
</dbReference>
<dbReference type="InterPro" id="IPR029058">
    <property type="entry name" value="AB_hydrolase_fold"/>
</dbReference>
<name>A0A336L8Z9_CULSO</name>
<gene>
    <name evidence="3" type="primary">CSON006834</name>
    <name evidence="2" type="synonym">CSON008005</name>
</gene>
<proteinExistence type="predicted"/>
<reference evidence="4" key="2">
    <citation type="submission" date="2018-07" db="EMBL/GenBank/DDBJ databases">
        <authorList>
            <person name="Quirk P.G."/>
            <person name="Krulwich T.A."/>
        </authorList>
    </citation>
    <scope>NUCLEOTIDE SEQUENCE</scope>
</reference>
<dbReference type="SUPFAM" id="SSF53474">
    <property type="entry name" value="alpha/beta-Hydrolases"/>
    <property type="match status" value="1"/>
</dbReference>
<dbReference type="EMBL" id="UFQS01002581">
    <property type="protein sequence ID" value="SSX14298.1"/>
    <property type="molecule type" value="Genomic_DNA"/>
</dbReference>
<organism evidence="3">
    <name type="scientific">Culicoides sonorensis</name>
    <name type="common">Biting midge</name>
    <dbReference type="NCBI Taxonomy" id="179676"/>
    <lineage>
        <taxon>Eukaryota</taxon>
        <taxon>Metazoa</taxon>
        <taxon>Ecdysozoa</taxon>
        <taxon>Arthropoda</taxon>
        <taxon>Hexapoda</taxon>
        <taxon>Insecta</taxon>
        <taxon>Pterygota</taxon>
        <taxon>Neoptera</taxon>
        <taxon>Endopterygota</taxon>
        <taxon>Diptera</taxon>
        <taxon>Nematocera</taxon>
        <taxon>Chironomoidea</taxon>
        <taxon>Ceratopogonidae</taxon>
        <taxon>Ceratopogoninae</taxon>
        <taxon>Culicoides</taxon>
        <taxon>Monoculicoides</taxon>
    </lineage>
</organism>
<protein>
    <submittedName>
        <fullName evidence="3">CSON006834 protein</fullName>
    </submittedName>
    <submittedName>
        <fullName evidence="2">CSON008005 protein</fullName>
    </submittedName>
</protein>
<dbReference type="InterPro" id="IPR019149">
    <property type="entry name" value="ABHD18"/>
</dbReference>
<dbReference type="PANTHER" id="PTHR13617">
    <property type="entry name" value="PROTEIN ABHD18"/>
    <property type="match status" value="1"/>
</dbReference>
<sequence length="601" mass="68206">MPPSKLDAIYRSLLLTKFFTKGWGKPENLQRLFEFRKIISNRETCFNLVPKDYPVEITKEEVTSDCRIIDGKFTTPLELYLPGLVPKVAQDAHFQMVLPLKWKDPVHKPMCIHLAGTGDHYFWRRRNLIVKPLLKEANLGAIILENPFYGSRKPKDQKASSLHNVSDIFVMGGCLVLESLVLLNWCERNGYGPLGITGLSMGGHMASLAATNWPKPLVLVPCLSWSTASAVFTEGVMSQSINWDVLETQYFADGNYRERLSKMVTVIDDAFLAGQKFVKTYSKSMQELKRDINEMNQLTATTPSTDSVNLEIVNDSNERYERVKSRLIDIRAHQNKLNLSENLLNKLLSTEKTELTSEEINELNEKIKLALKKLKEENGNANANENITKRTVLNSNDENSKEKMVLQSDTSNNESSTILSSAINVGRTKLMNLISPSSSASSSSVSTTAIEKSSNLPAPIIQREKFDITKTNWWEREATQFMRGMMDECTHLKNFSVPFDTSLIIAVCAKDDAYVPREGCSSLEDIWPGAEVRYLDAGHVSAYVLHQKLFRSSIIEAFERAKLIYQSEQKHKEELAQRRIVFDDSTTFKDRIREIQLLKPF</sequence>